<sequence>MATYNITLTPTTADDLNTLFQFQLDEEANYLAAFTPDNPGNKTAYLEKYGRFLTEPTIHMRTIRADNTIVGSIAKFIIETDAEITYWIDRKFWGQGIAQTALAEFLKLDQTRPLRGRVAFDNHASQKVLEKCNFLRIGQDEGFSNARQAKIAEYIYLLA</sequence>
<keyword evidence="2" id="KW-0808">Transferase</keyword>
<dbReference type="AlphaFoldDB" id="A0A246FRZ2"/>
<dbReference type="Pfam" id="PF13302">
    <property type="entry name" value="Acetyltransf_3"/>
    <property type="match status" value="1"/>
</dbReference>
<dbReference type="OrthoDB" id="9788916at2"/>
<dbReference type="PANTHER" id="PTHR43328">
    <property type="entry name" value="ACETYLTRANSFERASE-RELATED"/>
    <property type="match status" value="1"/>
</dbReference>
<proteinExistence type="predicted"/>
<dbReference type="EMBL" id="NIRR01000003">
    <property type="protein sequence ID" value="OWP64534.1"/>
    <property type="molecule type" value="Genomic_DNA"/>
</dbReference>
<dbReference type="RefSeq" id="WP_088463142.1">
    <property type="nucleotide sequence ID" value="NZ_NIRR01000003.1"/>
</dbReference>
<reference evidence="2 3" key="1">
    <citation type="submission" date="2017-06" db="EMBL/GenBank/DDBJ databases">
        <title>Hymenobacter amundsenii sp. nov. isolated from regoliths in Antarctica.</title>
        <authorList>
            <person name="Sedlacek I."/>
            <person name="Kralova S."/>
            <person name="Pantucek R."/>
            <person name="Svec P."/>
            <person name="Holochova P."/>
            <person name="Stankova E."/>
            <person name="Vrbovska V."/>
            <person name="Busse H.-J."/>
        </authorList>
    </citation>
    <scope>NUCLEOTIDE SEQUENCE [LARGE SCALE GENOMIC DNA]</scope>
    <source>
        <strain evidence="2 3">CCM 8682</strain>
    </source>
</reference>
<accession>A0A246FRZ2</accession>
<comment type="caution">
    <text evidence="2">The sequence shown here is derived from an EMBL/GenBank/DDBJ whole genome shotgun (WGS) entry which is preliminary data.</text>
</comment>
<dbReference type="InterPro" id="IPR000182">
    <property type="entry name" value="GNAT_dom"/>
</dbReference>
<feature type="domain" description="N-acetyltransferase" evidence="1">
    <location>
        <begin position="6"/>
        <end position="159"/>
    </location>
</feature>
<evidence type="ECO:0000259" key="1">
    <source>
        <dbReference type="PROSITE" id="PS51186"/>
    </source>
</evidence>
<dbReference type="SUPFAM" id="SSF55729">
    <property type="entry name" value="Acyl-CoA N-acyltransferases (Nat)"/>
    <property type="match status" value="1"/>
</dbReference>
<organism evidence="2 3">
    <name type="scientific">Hymenobacter amundsenii</name>
    <dbReference type="NCBI Taxonomy" id="2006685"/>
    <lineage>
        <taxon>Bacteria</taxon>
        <taxon>Pseudomonadati</taxon>
        <taxon>Bacteroidota</taxon>
        <taxon>Cytophagia</taxon>
        <taxon>Cytophagales</taxon>
        <taxon>Hymenobacteraceae</taxon>
        <taxon>Hymenobacter</taxon>
    </lineage>
</organism>
<evidence type="ECO:0000313" key="2">
    <source>
        <dbReference type="EMBL" id="OWP64534.1"/>
    </source>
</evidence>
<dbReference type="Gene3D" id="3.40.630.30">
    <property type="match status" value="1"/>
</dbReference>
<dbReference type="PROSITE" id="PS51186">
    <property type="entry name" value="GNAT"/>
    <property type="match status" value="1"/>
</dbReference>
<evidence type="ECO:0000313" key="3">
    <source>
        <dbReference type="Proteomes" id="UP000197277"/>
    </source>
</evidence>
<dbReference type="GO" id="GO:0016747">
    <property type="term" value="F:acyltransferase activity, transferring groups other than amino-acyl groups"/>
    <property type="evidence" value="ECO:0007669"/>
    <property type="project" value="InterPro"/>
</dbReference>
<keyword evidence="3" id="KW-1185">Reference proteome</keyword>
<protein>
    <submittedName>
        <fullName evidence="2">GNAT family N-acetyltransferase</fullName>
    </submittedName>
</protein>
<dbReference type="Proteomes" id="UP000197277">
    <property type="component" value="Unassembled WGS sequence"/>
</dbReference>
<dbReference type="InterPro" id="IPR016181">
    <property type="entry name" value="Acyl_CoA_acyltransferase"/>
</dbReference>
<dbReference type="PANTHER" id="PTHR43328:SF1">
    <property type="entry name" value="N-ACETYLTRANSFERASE DOMAIN-CONTAINING PROTEIN"/>
    <property type="match status" value="1"/>
</dbReference>
<name>A0A246FRZ2_9BACT</name>
<gene>
    <name evidence="2" type="ORF">CDA63_03970</name>
</gene>